<keyword evidence="1" id="KW-0812">Transmembrane</keyword>
<accession>A0A853B115</accession>
<gene>
    <name evidence="2" type="ORF">HNR02_002096</name>
</gene>
<dbReference type="Proteomes" id="UP000549616">
    <property type="component" value="Unassembled WGS sequence"/>
</dbReference>
<organism evidence="2 3">
    <name type="scientific">Amycolatopsis endophytica</name>
    <dbReference type="NCBI Taxonomy" id="860233"/>
    <lineage>
        <taxon>Bacteria</taxon>
        <taxon>Bacillati</taxon>
        <taxon>Actinomycetota</taxon>
        <taxon>Actinomycetes</taxon>
        <taxon>Pseudonocardiales</taxon>
        <taxon>Pseudonocardiaceae</taxon>
        <taxon>Amycolatopsis</taxon>
    </lineage>
</organism>
<proteinExistence type="predicted"/>
<evidence type="ECO:0000313" key="3">
    <source>
        <dbReference type="Proteomes" id="UP000549616"/>
    </source>
</evidence>
<evidence type="ECO:0000313" key="2">
    <source>
        <dbReference type="EMBL" id="NYI88773.1"/>
    </source>
</evidence>
<evidence type="ECO:0000256" key="1">
    <source>
        <dbReference type="SAM" id="Phobius"/>
    </source>
</evidence>
<evidence type="ECO:0008006" key="4">
    <source>
        <dbReference type="Google" id="ProtNLM"/>
    </source>
</evidence>
<sequence length="406" mass="44086">MGKLSNRARAKADYVWFIGSREWPVLVSALGVLLGLVTLVPSAVGVVLSVLALVLGILTLVRDVRTLRGRWAAFEFTAIAAPFPHTDVPPPASYPGAEYIHLPNRGTGLVSNTVDRALWTQPFRVEIAADPYHLPAELKATAPYVLPLRARGRLLFNGKVVGMRGEPLPSVGNGAPIRLHRTRFFDAQCSNELATLRIARRDSDQVFDLRQRMMVDTAGRLRTLAESPLADIVGVSTVAVTTDGWVPLVIQSDRNSASQSLLAPSGSGSLEPRDLGGDDLHEIVRAGMERELCEETGLRRNEIVRTTVVGFARWMDRGGKPEFFGLTELSVSRRELATRRPGSAERDFTAAVRFEKIDLARYGREVADTGVFSPALPEPVRGSGSVPLLLALRAAALWTAGTRVGG</sequence>
<keyword evidence="1" id="KW-0472">Membrane</keyword>
<dbReference type="RefSeq" id="WP_179772962.1">
    <property type="nucleotide sequence ID" value="NZ_JACCFK010000001.1"/>
</dbReference>
<dbReference type="AlphaFoldDB" id="A0A853B115"/>
<comment type="caution">
    <text evidence="2">The sequence shown here is derived from an EMBL/GenBank/DDBJ whole genome shotgun (WGS) entry which is preliminary data.</text>
</comment>
<name>A0A853B115_9PSEU</name>
<feature type="transmembrane region" description="Helical" evidence="1">
    <location>
        <begin position="12"/>
        <end position="37"/>
    </location>
</feature>
<keyword evidence="3" id="KW-1185">Reference proteome</keyword>
<feature type="transmembrane region" description="Helical" evidence="1">
    <location>
        <begin position="43"/>
        <end position="61"/>
    </location>
</feature>
<dbReference type="EMBL" id="JACCFK010000001">
    <property type="protein sequence ID" value="NYI88773.1"/>
    <property type="molecule type" value="Genomic_DNA"/>
</dbReference>
<keyword evidence="1" id="KW-1133">Transmembrane helix</keyword>
<protein>
    <recommendedName>
        <fullName evidence="4">Nudix hydrolase domain-containing protein</fullName>
    </recommendedName>
</protein>
<reference evidence="2 3" key="1">
    <citation type="submission" date="2020-07" db="EMBL/GenBank/DDBJ databases">
        <title>Sequencing the genomes of 1000 actinobacteria strains.</title>
        <authorList>
            <person name="Klenk H.-P."/>
        </authorList>
    </citation>
    <scope>NUCLEOTIDE SEQUENCE [LARGE SCALE GENOMIC DNA]</scope>
    <source>
        <strain evidence="2 3">DSM 104006</strain>
    </source>
</reference>